<evidence type="ECO:0000256" key="3">
    <source>
        <dbReference type="ARBA" id="ARBA00022525"/>
    </source>
</evidence>
<dbReference type="Ensembl" id="ENSMAMT00000052791.1">
    <property type="protein sequence ID" value="ENSMAMP00000060558.1"/>
    <property type="gene ID" value="ENSMAMG00000027135.1"/>
</dbReference>
<dbReference type="RefSeq" id="XP_026160100.1">
    <property type="nucleotide sequence ID" value="XM_026304315.1"/>
</dbReference>
<evidence type="ECO:0000313" key="9">
    <source>
        <dbReference type="Ensembl" id="ENSMAMP00000060558.1"/>
    </source>
</evidence>
<dbReference type="GO" id="GO:0019838">
    <property type="term" value="F:growth factor binding"/>
    <property type="evidence" value="ECO:0007669"/>
    <property type="project" value="UniProtKB-KW"/>
</dbReference>
<feature type="chain" id="PRO_5031007616" evidence="8">
    <location>
        <begin position="26"/>
        <end position="206"/>
    </location>
</feature>
<feature type="region of interest" description="Disordered" evidence="7">
    <location>
        <begin position="151"/>
        <end position="175"/>
    </location>
</feature>
<accession>A0A7N9AT80</accession>
<evidence type="ECO:0000256" key="4">
    <source>
        <dbReference type="ARBA" id="ARBA00022729"/>
    </source>
</evidence>
<comment type="similarity">
    <text evidence="2">Belongs to the fibroblast growth factor-binding protein family.</text>
</comment>
<organism evidence="9 10">
    <name type="scientific">Mastacembelus armatus</name>
    <name type="common">zig-zag eel</name>
    <dbReference type="NCBI Taxonomy" id="205130"/>
    <lineage>
        <taxon>Eukaryota</taxon>
        <taxon>Metazoa</taxon>
        <taxon>Chordata</taxon>
        <taxon>Craniata</taxon>
        <taxon>Vertebrata</taxon>
        <taxon>Euteleostomi</taxon>
        <taxon>Actinopterygii</taxon>
        <taxon>Neopterygii</taxon>
        <taxon>Teleostei</taxon>
        <taxon>Neoteleostei</taxon>
        <taxon>Acanthomorphata</taxon>
        <taxon>Anabantaria</taxon>
        <taxon>Synbranchiformes</taxon>
        <taxon>Mastacembelidae</taxon>
        <taxon>Mastacembelus</taxon>
    </lineage>
</organism>
<evidence type="ECO:0000313" key="10">
    <source>
        <dbReference type="Proteomes" id="UP000261640"/>
    </source>
</evidence>
<reference evidence="9" key="2">
    <citation type="submission" date="2025-09" db="UniProtKB">
        <authorList>
            <consortium name="Ensembl"/>
        </authorList>
    </citation>
    <scope>IDENTIFICATION</scope>
</reference>
<sequence length="206" mass="22656">MRLLRTLAPWLLLAFLGQQVSLCSGARNKSRGIGKPVTPAPERAHRSGNRPAATGRGKFSTKDKMQCTWVARDDSDAVNLSVKCQNPDAQCDYTAKPQSCPSYLSDPRSFWKQMARALKKLQGKVCKDERALVKAGVCKYAPRDAHFKLSSSGALNQSGRPETPPPVAPPTECTGRADHRKTAEEYCSSSWASVCALFFSMFQRDC</sequence>
<evidence type="ECO:0000256" key="5">
    <source>
        <dbReference type="ARBA" id="ARBA00023157"/>
    </source>
</evidence>
<dbReference type="GO" id="GO:0007267">
    <property type="term" value="P:cell-cell signaling"/>
    <property type="evidence" value="ECO:0007669"/>
    <property type="project" value="TreeGrafter"/>
</dbReference>
<comment type="subcellular location">
    <subcellularLocation>
        <location evidence="1">Secreted</location>
    </subcellularLocation>
</comment>
<evidence type="ECO:0000256" key="2">
    <source>
        <dbReference type="ARBA" id="ARBA00008326"/>
    </source>
</evidence>
<dbReference type="PANTHER" id="PTHR15258">
    <property type="entry name" value="FGF BINDING PROTEIN-RELATED"/>
    <property type="match status" value="1"/>
</dbReference>
<keyword evidence="3" id="KW-0964">Secreted</keyword>
<evidence type="ECO:0000256" key="1">
    <source>
        <dbReference type="ARBA" id="ARBA00004613"/>
    </source>
</evidence>
<dbReference type="PANTHER" id="PTHR15258:SF2">
    <property type="entry name" value="FIBROBLAST GROWTH FACTOR-BINDING PROTEIN 1"/>
    <property type="match status" value="1"/>
</dbReference>
<reference evidence="9" key="1">
    <citation type="submission" date="2025-08" db="UniProtKB">
        <authorList>
            <consortium name="Ensembl"/>
        </authorList>
    </citation>
    <scope>IDENTIFICATION</scope>
</reference>
<keyword evidence="5" id="KW-1015">Disulfide bond</keyword>
<dbReference type="AlphaFoldDB" id="A0A7N9AT80"/>
<proteinExistence type="inferred from homology"/>
<evidence type="ECO:0000256" key="7">
    <source>
        <dbReference type="SAM" id="MobiDB-lite"/>
    </source>
</evidence>
<dbReference type="Proteomes" id="UP000261640">
    <property type="component" value="Unplaced"/>
</dbReference>
<dbReference type="InterPro" id="IPR010510">
    <property type="entry name" value="FGF1-bd"/>
</dbReference>
<feature type="region of interest" description="Disordered" evidence="7">
    <location>
        <begin position="28"/>
        <end position="59"/>
    </location>
</feature>
<name>A0A7N9AT80_9TELE</name>
<feature type="compositionally biased region" description="Polar residues" evidence="7">
    <location>
        <begin position="151"/>
        <end position="160"/>
    </location>
</feature>
<keyword evidence="4 8" id="KW-0732">Signal</keyword>
<evidence type="ECO:0000256" key="6">
    <source>
        <dbReference type="ARBA" id="ARBA00023183"/>
    </source>
</evidence>
<dbReference type="OrthoDB" id="8875908at2759"/>
<dbReference type="GeneID" id="113128771"/>
<keyword evidence="6" id="KW-0340">Growth factor binding</keyword>
<dbReference type="InParanoid" id="A0A7N9AT80"/>
<protein>
    <submittedName>
        <fullName evidence="9">Fibroblast growth factor binding protein 1b</fullName>
    </submittedName>
</protein>
<dbReference type="GeneTree" id="ENSGT00940000154372"/>
<feature type="signal peptide" evidence="8">
    <location>
        <begin position="1"/>
        <end position="25"/>
    </location>
</feature>
<dbReference type="GO" id="GO:0005576">
    <property type="term" value="C:extracellular region"/>
    <property type="evidence" value="ECO:0007669"/>
    <property type="project" value="UniProtKB-SubCell"/>
</dbReference>
<dbReference type="Pfam" id="PF06473">
    <property type="entry name" value="FGF-BP1"/>
    <property type="match status" value="2"/>
</dbReference>
<evidence type="ECO:0000256" key="8">
    <source>
        <dbReference type="SAM" id="SignalP"/>
    </source>
</evidence>
<keyword evidence="10" id="KW-1185">Reference proteome</keyword>